<keyword evidence="13" id="KW-0170">Cobalt</keyword>
<keyword evidence="8 10" id="KW-0479">Metal-binding</keyword>
<feature type="binding site" evidence="10 13">
    <location>
        <position position="68"/>
    </location>
    <ligand>
        <name>a divalent metal cation</name>
        <dbReference type="ChEBI" id="CHEBI:60240"/>
    </ligand>
</feature>
<comment type="cofactor">
    <cofactor evidence="5">
        <name>Fe(2+)</name>
        <dbReference type="ChEBI" id="CHEBI:29033"/>
    </cofactor>
</comment>
<comment type="caution">
    <text evidence="10">Lacks conserved residue(s) required for the propagation of feature annotation.</text>
</comment>
<evidence type="ECO:0000256" key="10">
    <source>
        <dbReference type="HAMAP-Rule" id="MF_02227"/>
    </source>
</evidence>
<dbReference type="SUPFAM" id="SSF51366">
    <property type="entry name" value="Ribulose-phoshate binding barrel"/>
    <property type="match status" value="1"/>
</dbReference>
<feature type="binding site" evidence="10 13">
    <location>
        <position position="35"/>
    </location>
    <ligand>
        <name>a divalent metal cation</name>
        <dbReference type="ChEBI" id="CHEBI:60240"/>
    </ligand>
</feature>
<dbReference type="PANTHER" id="PTHR11749">
    <property type="entry name" value="RIBULOSE-5-PHOSPHATE-3-EPIMERASE"/>
    <property type="match status" value="1"/>
</dbReference>
<dbReference type="CDD" id="cd00429">
    <property type="entry name" value="RPE"/>
    <property type="match status" value="1"/>
</dbReference>
<dbReference type="GO" id="GO:0019323">
    <property type="term" value="P:pentose catabolic process"/>
    <property type="evidence" value="ECO:0007669"/>
    <property type="project" value="UniProtKB-UniRule"/>
</dbReference>
<feature type="binding site" evidence="10 14">
    <location>
        <position position="10"/>
    </location>
    <ligand>
        <name>substrate</name>
    </ligand>
</feature>
<evidence type="ECO:0000256" key="5">
    <source>
        <dbReference type="ARBA" id="ARBA00001954"/>
    </source>
</evidence>
<feature type="active site" description="Proton donor" evidence="10 12">
    <location>
        <position position="177"/>
    </location>
</feature>
<accession>A0A9D1HJV3</accession>
<comment type="cofactor">
    <cofactor evidence="10 13">
        <name>a divalent metal cation</name>
        <dbReference type="ChEBI" id="CHEBI:60240"/>
    </cofactor>
    <text evidence="10 13">Binds 1 divalent metal cation per subunit.</text>
</comment>
<protein>
    <recommendedName>
        <fullName evidence="7 10">Ribulose-phosphate 3-epimerase</fullName>
        <ecNumber evidence="7 10">5.1.3.1</ecNumber>
    </recommendedName>
</protein>
<evidence type="ECO:0000256" key="13">
    <source>
        <dbReference type="PIRSR" id="PIRSR001461-2"/>
    </source>
</evidence>
<dbReference type="PIRSF" id="PIRSF001461">
    <property type="entry name" value="RPE"/>
    <property type="match status" value="1"/>
</dbReference>
<comment type="similarity">
    <text evidence="6 10 11">Belongs to the ribulose-phosphate 3-epimerase family.</text>
</comment>
<keyword evidence="10 11" id="KW-0119">Carbohydrate metabolism</keyword>
<feature type="binding site" evidence="10 13">
    <location>
        <position position="177"/>
    </location>
    <ligand>
        <name>a divalent metal cation</name>
        <dbReference type="ChEBI" id="CHEBI:60240"/>
    </ligand>
</feature>
<dbReference type="EC" id="5.1.3.1" evidence="7 10"/>
<comment type="cofactor">
    <cofactor evidence="4">
        <name>Zn(2+)</name>
        <dbReference type="ChEBI" id="CHEBI:29105"/>
    </cofactor>
</comment>
<reference evidence="15" key="1">
    <citation type="submission" date="2020-10" db="EMBL/GenBank/DDBJ databases">
        <authorList>
            <person name="Gilroy R."/>
        </authorList>
    </citation>
    <scope>NUCLEOTIDE SEQUENCE</scope>
    <source>
        <strain evidence="15">2830</strain>
    </source>
</reference>
<keyword evidence="9 10" id="KW-0413">Isomerase</keyword>
<evidence type="ECO:0000256" key="3">
    <source>
        <dbReference type="ARBA" id="ARBA00001941"/>
    </source>
</evidence>
<proteinExistence type="inferred from homology"/>
<dbReference type="PROSITE" id="PS01085">
    <property type="entry name" value="RIBUL_P_3_EPIMER_1"/>
    <property type="match status" value="1"/>
</dbReference>
<feature type="binding site" evidence="10 14">
    <location>
        <position position="68"/>
    </location>
    <ligand>
        <name>substrate</name>
    </ligand>
</feature>
<dbReference type="GO" id="GO:0006098">
    <property type="term" value="P:pentose-phosphate shunt"/>
    <property type="evidence" value="ECO:0007669"/>
    <property type="project" value="UniProtKB-UniRule"/>
</dbReference>
<evidence type="ECO:0000256" key="4">
    <source>
        <dbReference type="ARBA" id="ARBA00001947"/>
    </source>
</evidence>
<evidence type="ECO:0000256" key="2">
    <source>
        <dbReference type="ARBA" id="ARBA00001936"/>
    </source>
</evidence>
<dbReference type="Pfam" id="PF00834">
    <property type="entry name" value="Ribul_P_3_epim"/>
    <property type="match status" value="1"/>
</dbReference>
<dbReference type="GO" id="GO:0004750">
    <property type="term" value="F:D-ribulose-phosphate 3-epimerase activity"/>
    <property type="evidence" value="ECO:0007669"/>
    <property type="project" value="UniProtKB-UniRule"/>
</dbReference>
<sequence>MARDIKIAPSLLAADMGDLRQAVARVEQAGADYLHLDVMDGAFVPNISFGADVIRALRKGSRLFFDVHLMVEEPGRYLDDFAAAGADLLTVHYEACRHLHRVIQQIKGLGLKAGVALNPATPVSVLEDILPDLDLVLIMSVNPGFGGQSYITESTAKIARLAAMLDTAERDIDIEVDGGVSAKNAALPASAGANVLVAGTGVFGQTDFAQAINNIRTKAAAAR</sequence>
<comment type="catalytic activity">
    <reaction evidence="1 10 11">
        <text>D-ribulose 5-phosphate = D-xylulose 5-phosphate</text>
        <dbReference type="Rhea" id="RHEA:13677"/>
        <dbReference type="ChEBI" id="CHEBI:57737"/>
        <dbReference type="ChEBI" id="CHEBI:58121"/>
        <dbReference type="EC" id="5.1.3.1"/>
    </reaction>
</comment>
<keyword evidence="13" id="KW-0464">Manganese</keyword>
<evidence type="ECO:0000313" key="16">
    <source>
        <dbReference type="Proteomes" id="UP000824124"/>
    </source>
</evidence>
<name>A0A9D1HJV3_9FIRM</name>
<dbReference type="Proteomes" id="UP000824124">
    <property type="component" value="Unassembled WGS sequence"/>
</dbReference>
<comment type="pathway">
    <text evidence="10">Carbohydrate degradation.</text>
</comment>
<dbReference type="GO" id="GO:0005737">
    <property type="term" value="C:cytoplasm"/>
    <property type="evidence" value="ECO:0007669"/>
    <property type="project" value="UniProtKB-ARBA"/>
</dbReference>
<feature type="binding site" evidence="10 14">
    <location>
        <begin position="144"/>
        <end position="147"/>
    </location>
    <ligand>
        <name>substrate</name>
    </ligand>
</feature>
<feature type="binding site" evidence="10">
    <location>
        <begin position="177"/>
        <end position="179"/>
    </location>
    <ligand>
        <name>substrate</name>
    </ligand>
</feature>
<dbReference type="FunFam" id="3.20.20.70:FF:000004">
    <property type="entry name" value="Ribulose-phosphate 3-epimerase"/>
    <property type="match status" value="1"/>
</dbReference>
<reference evidence="15" key="2">
    <citation type="journal article" date="2021" name="PeerJ">
        <title>Extensive microbial diversity within the chicken gut microbiome revealed by metagenomics and culture.</title>
        <authorList>
            <person name="Gilroy R."/>
            <person name="Ravi A."/>
            <person name="Getino M."/>
            <person name="Pursley I."/>
            <person name="Horton D.L."/>
            <person name="Alikhan N.F."/>
            <person name="Baker D."/>
            <person name="Gharbi K."/>
            <person name="Hall N."/>
            <person name="Watson M."/>
            <person name="Adriaenssens E.M."/>
            <person name="Foster-Nyarko E."/>
            <person name="Jarju S."/>
            <person name="Secka A."/>
            <person name="Antonio M."/>
            <person name="Oren A."/>
            <person name="Chaudhuri R.R."/>
            <person name="La Ragione R."/>
            <person name="Hildebrand F."/>
            <person name="Pallen M.J."/>
        </authorList>
    </citation>
    <scope>NUCLEOTIDE SEQUENCE</scope>
    <source>
        <strain evidence="15">2830</strain>
    </source>
</reference>
<evidence type="ECO:0000313" key="15">
    <source>
        <dbReference type="EMBL" id="HIU10599.1"/>
    </source>
</evidence>
<dbReference type="HAMAP" id="MF_02227">
    <property type="entry name" value="RPE"/>
    <property type="match status" value="1"/>
</dbReference>
<comment type="caution">
    <text evidence="15">The sequence shown here is derived from an EMBL/GenBank/DDBJ whole genome shotgun (WGS) entry which is preliminary data.</text>
</comment>
<evidence type="ECO:0000256" key="1">
    <source>
        <dbReference type="ARBA" id="ARBA00001782"/>
    </source>
</evidence>
<dbReference type="InterPro" id="IPR013785">
    <property type="entry name" value="Aldolase_TIM"/>
</dbReference>
<dbReference type="NCBIfam" id="TIGR01163">
    <property type="entry name" value="rpe"/>
    <property type="match status" value="1"/>
</dbReference>
<feature type="binding site" evidence="14">
    <location>
        <begin position="199"/>
        <end position="200"/>
    </location>
    <ligand>
        <name>substrate</name>
    </ligand>
</feature>
<organism evidence="15 16">
    <name type="scientific">Candidatus Avidehalobacter gallistercoris</name>
    <dbReference type="NCBI Taxonomy" id="2840694"/>
    <lineage>
        <taxon>Bacteria</taxon>
        <taxon>Bacillati</taxon>
        <taxon>Bacillota</taxon>
        <taxon>Clostridia</taxon>
        <taxon>Eubacteriales</taxon>
        <taxon>Peptococcaceae</taxon>
        <taxon>Peptococcaceae incertae sedis</taxon>
        <taxon>Candidatus Avidehalobacter</taxon>
    </lineage>
</organism>
<dbReference type="Gene3D" id="3.20.20.70">
    <property type="entry name" value="Aldolase class I"/>
    <property type="match status" value="1"/>
</dbReference>
<dbReference type="InterPro" id="IPR011060">
    <property type="entry name" value="RibuloseP-bd_barrel"/>
</dbReference>
<evidence type="ECO:0000256" key="14">
    <source>
        <dbReference type="PIRSR" id="PIRSR001461-3"/>
    </source>
</evidence>
<evidence type="ECO:0000256" key="6">
    <source>
        <dbReference type="ARBA" id="ARBA00009541"/>
    </source>
</evidence>
<dbReference type="InterPro" id="IPR026019">
    <property type="entry name" value="Ribul_P_3_epim"/>
</dbReference>
<dbReference type="InterPro" id="IPR000056">
    <property type="entry name" value="Ribul_P_3_epim-like"/>
</dbReference>
<evidence type="ECO:0000256" key="9">
    <source>
        <dbReference type="ARBA" id="ARBA00023235"/>
    </source>
</evidence>
<feature type="active site" description="Proton acceptor" evidence="10 12">
    <location>
        <position position="37"/>
    </location>
</feature>
<feature type="binding site" evidence="10 13">
    <location>
        <position position="37"/>
    </location>
    <ligand>
        <name>a divalent metal cation</name>
        <dbReference type="ChEBI" id="CHEBI:60240"/>
    </ligand>
</feature>
<evidence type="ECO:0000256" key="8">
    <source>
        <dbReference type="ARBA" id="ARBA00022723"/>
    </source>
</evidence>
<evidence type="ECO:0000256" key="12">
    <source>
        <dbReference type="PIRSR" id="PIRSR001461-1"/>
    </source>
</evidence>
<keyword evidence="13" id="KW-0862">Zinc</keyword>
<comment type="function">
    <text evidence="10">Catalyzes the reversible epimerization of D-ribulose 5-phosphate to D-xylulose 5-phosphate.</text>
</comment>
<dbReference type="EMBL" id="DVMH01000026">
    <property type="protein sequence ID" value="HIU10599.1"/>
    <property type="molecule type" value="Genomic_DNA"/>
</dbReference>
<evidence type="ECO:0000256" key="11">
    <source>
        <dbReference type="PIRNR" id="PIRNR001461"/>
    </source>
</evidence>
<dbReference type="NCBIfam" id="NF004076">
    <property type="entry name" value="PRK05581.1-4"/>
    <property type="match status" value="1"/>
</dbReference>
<comment type="cofactor">
    <cofactor evidence="2">
        <name>Mn(2+)</name>
        <dbReference type="ChEBI" id="CHEBI:29035"/>
    </cofactor>
</comment>
<gene>
    <name evidence="10" type="primary">rpe</name>
    <name evidence="15" type="ORF">IAB00_05085</name>
</gene>
<dbReference type="AlphaFoldDB" id="A0A9D1HJV3"/>
<evidence type="ECO:0000256" key="7">
    <source>
        <dbReference type="ARBA" id="ARBA00013188"/>
    </source>
</evidence>
<comment type="cofactor">
    <cofactor evidence="3">
        <name>Co(2+)</name>
        <dbReference type="ChEBI" id="CHEBI:48828"/>
    </cofactor>
</comment>
<feature type="binding site" evidence="14">
    <location>
        <position position="179"/>
    </location>
    <ligand>
        <name>substrate</name>
    </ligand>
</feature>
<dbReference type="GO" id="GO:0046872">
    <property type="term" value="F:metal ion binding"/>
    <property type="evidence" value="ECO:0007669"/>
    <property type="project" value="UniProtKB-UniRule"/>
</dbReference>